<dbReference type="SUPFAM" id="SSF53335">
    <property type="entry name" value="S-adenosyl-L-methionine-dependent methyltransferases"/>
    <property type="match status" value="1"/>
</dbReference>
<name>A0A8J6YZN6_9PROT</name>
<evidence type="ECO:0000259" key="1">
    <source>
        <dbReference type="Pfam" id="PF13649"/>
    </source>
</evidence>
<evidence type="ECO:0000313" key="3">
    <source>
        <dbReference type="Proteomes" id="UP000631034"/>
    </source>
</evidence>
<dbReference type="AlphaFoldDB" id="A0A8J6YZN6"/>
<dbReference type="NCBIfam" id="NF038261">
    <property type="entry name" value="rhodoquin_RquA"/>
    <property type="match status" value="1"/>
</dbReference>
<dbReference type="Pfam" id="PF13649">
    <property type="entry name" value="Methyltransf_25"/>
    <property type="match status" value="1"/>
</dbReference>
<dbReference type="InterPro" id="IPR041698">
    <property type="entry name" value="Methyltransf_25"/>
</dbReference>
<feature type="domain" description="Methyltransferase" evidence="1">
    <location>
        <begin position="79"/>
        <end position="166"/>
    </location>
</feature>
<comment type="caution">
    <text evidence="2">The sequence shown here is derived from an EMBL/GenBank/DDBJ whole genome shotgun (WGS) entry which is preliminary data.</text>
</comment>
<dbReference type="CDD" id="cd02440">
    <property type="entry name" value="AdoMet_MTases"/>
    <property type="match status" value="1"/>
</dbReference>
<dbReference type="EMBL" id="JACZHT010000004">
    <property type="protein sequence ID" value="MBE1237418.1"/>
    <property type="molecule type" value="Genomic_DNA"/>
</dbReference>
<dbReference type="Gene3D" id="3.40.50.150">
    <property type="entry name" value="Vaccinia Virus protein VP39"/>
    <property type="match status" value="1"/>
</dbReference>
<organism evidence="2 3">
    <name type="scientific">Phaeovibrio sulfidiphilus</name>
    <dbReference type="NCBI Taxonomy" id="1220600"/>
    <lineage>
        <taxon>Bacteria</taxon>
        <taxon>Pseudomonadati</taxon>
        <taxon>Pseudomonadota</taxon>
        <taxon>Alphaproteobacteria</taxon>
        <taxon>Rhodospirillales</taxon>
        <taxon>Rhodospirillaceae</taxon>
        <taxon>Phaeovibrio</taxon>
    </lineage>
</organism>
<evidence type="ECO:0000313" key="2">
    <source>
        <dbReference type="EMBL" id="MBE1237418.1"/>
    </source>
</evidence>
<dbReference type="GO" id="GO:0032259">
    <property type="term" value="P:methylation"/>
    <property type="evidence" value="ECO:0007669"/>
    <property type="project" value="UniProtKB-KW"/>
</dbReference>
<dbReference type="Proteomes" id="UP000631034">
    <property type="component" value="Unassembled WGS sequence"/>
</dbReference>
<keyword evidence="2" id="KW-0808">Transferase</keyword>
<sequence length="236" mass="26546">MSTASAKDATPEAVAGNPAIPDYLVDTYTWAYVRPQNIRFLDRGIVVESILWGNGRYLMDWAFCEFAPGQDIMQPASVYGPFSRRLANVVGPEGSLEVRDIQPVQVEHTRVKVADCKHVTLKVADASQPVGREFDGICCFFLLHEVPDDWKTRIINALLAGVRPGGKVVFVDYHRPATLHPLRPIMMAVNRFLEPYADALWKRDIRSFATRDEGFTWTKETCFGGLYQKVVAVRAE</sequence>
<accession>A0A8J6YZN6</accession>
<proteinExistence type="predicted"/>
<reference evidence="2" key="1">
    <citation type="submission" date="2020-10" db="EMBL/GenBank/DDBJ databases">
        <title>Genome sequence of the unusual species of purple photosynthetic bacteria, Phaeovibrio sulfidiphilus DSM 23193, type strain.</title>
        <authorList>
            <person name="Kyndt J.A."/>
            <person name="Meyer T.E."/>
        </authorList>
    </citation>
    <scope>NUCLEOTIDE SEQUENCE</scope>
    <source>
        <strain evidence="2">DSM 23193</strain>
    </source>
</reference>
<keyword evidence="3" id="KW-1185">Reference proteome</keyword>
<gene>
    <name evidence="2" type="ORF">IHV25_07125</name>
</gene>
<protein>
    <submittedName>
        <fullName evidence="2">Class I SAM-dependent methyltransferase</fullName>
    </submittedName>
</protein>
<dbReference type="InterPro" id="IPR029063">
    <property type="entry name" value="SAM-dependent_MTases_sf"/>
</dbReference>
<keyword evidence="2" id="KW-0489">Methyltransferase</keyword>
<dbReference type="GO" id="GO:0008168">
    <property type="term" value="F:methyltransferase activity"/>
    <property type="evidence" value="ECO:0007669"/>
    <property type="project" value="UniProtKB-KW"/>
</dbReference>